<protein>
    <submittedName>
        <fullName evidence="1">Uncharacterized protein</fullName>
    </submittedName>
</protein>
<accession>W4FL69</accession>
<dbReference type="RefSeq" id="XP_009842873.1">
    <property type="nucleotide sequence ID" value="XM_009844571.1"/>
</dbReference>
<evidence type="ECO:0000313" key="1">
    <source>
        <dbReference type="EMBL" id="ETV67616.1"/>
    </source>
</evidence>
<proteinExistence type="predicted"/>
<name>W4FL69_APHAT</name>
<sequence>MACPADFPNVAVPGHPKVRVLSCSVNRPQCNGGAGFYIGTTTGTAKPSYSTATPKRLLDYAVATANPTATPDASGASASALAMAAVGMCVATMQWA</sequence>
<reference evidence="1" key="1">
    <citation type="submission" date="2013-12" db="EMBL/GenBank/DDBJ databases">
        <title>The Genome Sequence of Aphanomyces astaci APO3.</title>
        <authorList>
            <consortium name="The Broad Institute Genomics Platform"/>
            <person name="Russ C."/>
            <person name="Tyler B."/>
            <person name="van West P."/>
            <person name="Dieguez-Uribeondo J."/>
            <person name="Young S.K."/>
            <person name="Zeng Q."/>
            <person name="Gargeya S."/>
            <person name="Fitzgerald M."/>
            <person name="Abouelleil A."/>
            <person name="Alvarado L."/>
            <person name="Chapman S.B."/>
            <person name="Gainer-Dewar J."/>
            <person name="Goldberg J."/>
            <person name="Griggs A."/>
            <person name="Gujja S."/>
            <person name="Hansen M."/>
            <person name="Howarth C."/>
            <person name="Imamovic A."/>
            <person name="Ireland A."/>
            <person name="Larimer J."/>
            <person name="McCowan C."/>
            <person name="Murphy C."/>
            <person name="Pearson M."/>
            <person name="Poon T.W."/>
            <person name="Priest M."/>
            <person name="Roberts A."/>
            <person name="Saif S."/>
            <person name="Shea T."/>
            <person name="Sykes S."/>
            <person name="Wortman J."/>
            <person name="Nusbaum C."/>
            <person name="Birren B."/>
        </authorList>
    </citation>
    <scope>NUCLEOTIDE SEQUENCE [LARGE SCALE GENOMIC DNA]</scope>
    <source>
        <strain evidence="1">APO3</strain>
    </source>
</reference>
<dbReference type="VEuPathDB" id="FungiDB:H257_16213"/>
<dbReference type="EMBL" id="KI913195">
    <property type="protein sequence ID" value="ETV67616.1"/>
    <property type="molecule type" value="Genomic_DNA"/>
</dbReference>
<dbReference type="GeneID" id="20818209"/>
<organism evidence="1">
    <name type="scientific">Aphanomyces astaci</name>
    <name type="common">Crayfish plague agent</name>
    <dbReference type="NCBI Taxonomy" id="112090"/>
    <lineage>
        <taxon>Eukaryota</taxon>
        <taxon>Sar</taxon>
        <taxon>Stramenopiles</taxon>
        <taxon>Oomycota</taxon>
        <taxon>Saprolegniomycetes</taxon>
        <taxon>Saprolegniales</taxon>
        <taxon>Verrucalvaceae</taxon>
        <taxon>Aphanomyces</taxon>
    </lineage>
</organism>
<gene>
    <name evidence="1" type="ORF">H257_16213</name>
</gene>
<dbReference type="AlphaFoldDB" id="W4FL69"/>